<sequence length="182" mass="20055">MASKGRNYSILVGIKLDTSDVQKQLDAIKTKDIKFKVDVDGEEKLTRTKKKIDETAEAAKKAAKEQEKAAKAAAKEQERAAKAKERADKAAAKAKEKADKEAEREAKKQQKEIESLGLTYQQANAIMSKSIEIISMMVDGVFELDEAITSFKKVSDLSGQSLDNYVEKLTEMGLEVGRTGKP</sequence>
<proteinExistence type="predicted"/>
<dbReference type="EMBL" id="BK032595">
    <property type="protein sequence ID" value="DAF50433.1"/>
    <property type="molecule type" value="Genomic_DNA"/>
</dbReference>
<reference evidence="2" key="1">
    <citation type="journal article" date="2021" name="Proc. Natl. Acad. Sci. U.S.A.">
        <title>A Catalog of Tens of Thousands of Viruses from Human Metagenomes Reveals Hidden Associations with Chronic Diseases.</title>
        <authorList>
            <person name="Tisza M.J."/>
            <person name="Buck C.B."/>
        </authorList>
    </citation>
    <scope>NUCLEOTIDE SEQUENCE</scope>
    <source>
        <strain evidence="2">CtBCr48</strain>
    </source>
</reference>
<organism evidence="2">
    <name type="scientific">Siphoviridae sp. ctBCr48</name>
    <dbReference type="NCBI Taxonomy" id="2827802"/>
    <lineage>
        <taxon>Viruses</taxon>
        <taxon>Duplodnaviria</taxon>
        <taxon>Heunggongvirae</taxon>
        <taxon>Uroviricota</taxon>
        <taxon>Caudoviricetes</taxon>
    </lineage>
</organism>
<name>A0A8S5SHE1_9CAUD</name>
<evidence type="ECO:0000256" key="1">
    <source>
        <dbReference type="SAM" id="MobiDB-lite"/>
    </source>
</evidence>
<accession>A0A8S5SHE1</accession>
<evidence type="ECO:0000313" key="2">
    <source>
        <dbReference type="EMBL" id="DAF50433.1"/>
    </source>
</evidence>
<protein>
    <submittedName>
        <fullName evidence="2">Uncharacterized protein</fullName>
    </submittedName>
</protein>
<feature type="region of interest" description="Disordered" evidence="1">
    <location>
        <begin position="56"/>
        <end position="114"/>
    </location>
</feature>